<dbReference type="InterPro" id="IPR051448">
    <property type="entry name" value="CdaR-like_regulators"/>
</dbReference>
<reference evidence="4 5" key="1">
    <citation type="submission" date="2019-01" db="EMBL/GenBank/DDBJ databases">
        <title>Lactibacter flavus gen. nov., sp. nov., a novel bacterium of the family Propionibacteriaceae isolated from raw milk and dairy products.</title>
        <authorList>
            <person name="Huptas C."/>
            <person name="Wenning M."/>
            <person name="Breitenwieser F."/>
            <person name="Doll E."/>
            <person name="Von Neubeck M."/>
            <person name="Busse H.-J."/>
            <person name="Scherer S."/>
        </authorList>
    </citation>
    <scope>NUCLEOTIDE SEQUENCE [LARGE SCALE GENOMIC DNA]</scope>
    <source>
        <strain evidence="4 5">DSM 22130</strain>
    </source>
</reference>
<organism evidence="4 5">
    <name type="scientific">Propioniciclava tarda</name>
    <dbReference type="NCBI Taxonomy" id="433330"/>
    <lineage>
        <taxon>Bacteria</taxon>
        <taxon>Bacillati</taxon>
        <taxon>Actinomycetota</taxon>
        <taxon>Actinomycetes</taxon>
        <taxon>Propionibacteriales</taxon>
        <taxon>Propionibacteriaceae</taxon>
        <taxon>Propioniciclava</taxon>
    </lineage>
</organism>
<name>A0A4Q9KN93_PROTD</name>
<proteinExistence type="inferred from homology"/>
<evidence type="ECO:0000313" key="4">
    <source>
        <dbReference type="EMBL" id="TBT95259.1"/>
    </source>
</evidence>
<dbReference type="EMBL" id="SDMR01000006">
    <property type="protein sequence ID" value="TBT95259.1"/>
    <property type="molecule type" value="Genomic_DNA"/>
</dbReference>
<dbReference type="Pfam" id="PF17853">
    <property type="entry name" value="GGDEF_2"/>
    <property type="match status" value="1"/>
</dbReference>
<dbReference type="InterPro" id="IPR041522">
    <property type="entry name" value="CdaR_GGDEF"/>
</dbReference>
<gene>
    <name evidence="4" type="ORF">ET996_06885</name>
</gene>
<feature type="domain" description="CdaR GGDEF-like" evidence="3">
    <location>
        <begin position="142"/>
        <end position="252"/>
    </location>
</feature>
<evidence type="ECO:0000256" key="1">
    <source>
        <dbReference type="ARBA" id="ARBA00006754"/>
    </source>
</evidence>
<evidence type="ECO:0000259" key="2">
    <source>
        <dbReference type="Pfam" id="PF13556"/>
    </source>
</evidence>
<accession>A0A4Q9KN93</accession>
<dbReference type="PANTHER" id="PTHR33744">
    <property type="entry name" value="CARBOHYDRATE DIACID REGULATOR"/>
    <property type="match status" value="1"/>
</dbReference>
<comment type="caution">
    <text evidence="4">The sequence shown here is derived from an EMBL/GenBank/DDBJ whole genome shotgun (WGS) entry which is preliminary data.</text>
</comment>
<dbReference type="Pfam" id="PF13556">
    <property type="entry name" value="HTH_30"/>
    <property type="match status" value="1"/>
</dbReference>
<dbReference type="InterPro" id="IPR025736">
    <property type="entry name" value="PucR_C-HTH_dom"/>
</dbReference>
<sequence>MTATALADMATKYAWIKALDPDYRSWINVIVRTGVDGFVSWFERGASGPGAGNIFDSAPRPLQRQVSLQQTLDLIRSTIASVELHVSTQMPRGDRAVCKTAILHYAREVAFDAAEVYAHAAETRGAWDARVEAMVIDAVIRGDASETVLSRASALGWSAPAGITVVIGDLNGAKDASLRRIAARAGIDALLAPQGERLVVLLGGSFSTDADAVAATAGLSDAFGPGPIVVGPVVHDLASTVTSARAALAGRRAVAAWPAAPRPVLASDLLPERALMGDGHARRALADHVFKALEGHGGDLLETLEVFFETGSIEGTSRRLFIHANTARYRLGRVEDVTGFSPLDQRDAYALRLGLSLGRILS</sequence>
<feature type="domain" description="PucR C-terminal helix-turn-helix" evidence="2">
    <location>
        <begin position="300"/>
        <end position="355"/>
    </location>
</feature>
<dbReference type="OrthoDB" id="3246591at2"/>
<dbReference type="Proteomes" id="UP000291933">
    <property type="component" value="Unassembled WGS sequence"/>
</dbReference>
<dbReference type="InterPro" id="IPR042070">
    <property type="entry name" value="PucR_C-HTH_sf"/>
</dbReference>
<evidence type="ECO:0000259" key="3">
    <source>
        <dbReference type="Pfam" id="PF17853"/>
    </source>
</evidence>
<dbReference type="PANTHER" id="PTHR33744:SF7">
    <property type="entry name" value="PUCR FAMILY TRANSCRIPTIONAL REGULATOR"/>
    <property type="match status" value="1"/>
</dbReference>
<protein>
    <submittedName>
        <fullName evidence="4">PucR family transcriptional regulator</fullName>
    </submittedName>
</protein>
<comment type="similarity">
    <text evidence="1">Belongs to the CdaR family.</text>
</comment>
<dbReference type="AlphaFoldDB" id="A0A4Q9KN93"/>
<dbReference type="Gene3D" id="1.10.10.2840">
    <property type="entry name" value="PucR C-terminal helix-turn-helix domain"/>
    <property type="match status" value="1"/>
</dbReference>
<keyword evidence="5" id="KW-1185">Reference proteome</keyword>
<evidence type="ECO:0000313" key="5">
    <source>
        <dbReference type="Proteomes" id="UP000291933"/>
    </source>
</evidence>